<comment type="caution">
    <text evidence="2">The sequence shown here is derived from an EMBL/GenBank/DDBJ whole genome shotgun (WGS) entry which is preliminary data.</text>
</comment>
<evidence type="ECO:0000313" key="3">
    <source>
        <dbReference type="Proteomes" id="UP000653411"/>
    </source>
</evidence>
<evidence type="ECO:0000256" key="1">
    <source>
        <dbReference type="SAM" id="Phobius"/>
    </source>
</evidence>
<dbReference type="RefSeq" id="WP_189262167.1">
    <property type="nucleotide sequence ID" value="NZ_BMML01000003.1"/>
</dbReference>
<keyword evidence="1" id="KW-1133">Transmembrane helix</keyword>
<name>A0A917X9S4_9ACTN</name>
<keyword evidence="3" id="KW-1185">Reference proteome</keyword>
<proteinExistence type="predicted"/>
<feature type="transmembrane region" description="Helical" evidence="1">
    <location>
        <begin position="30"/>
        <end position="48"/>
    </location>
</feature>
<evidence type="ECO:0000313" key="2">
    <source>
        <dbReference type="EMBL" id="GGM98413.1"/>
    </source>
</evidence>
<dbReference type="AlphaFoldDB" id="A0A917X9S4"/>
<keyword evidence="1" id="KW-0472">Membrane</keyword>
<gene>
    <name evidence="2" type="ORF">GCM10011578_019290</name>
</gene>
<sequence length="71" mass="6952">MSGALFMAFGTTISVPSGGLFAFGHTGKPLLFALVVIIGALAAAAAAVKGLRRAAPDPVAVGTRRKAAATA</sequence>
<accession>A0A917X9S4</accession>
<keyword evidence="1" id="KW-0812">Transmembrane</keyword>
<reference evidence="2" key="2">
    <citation type="submission" date="2020-09" db="EMBL/GenBank/DDBJ databases">
        <authorList>
            <person name="Sun Q."/>
            <person name="Zhou Y."/>
        </authorList>
    </citation>
    <scope>NUCLEOTIDE SEQUENCE</scope>
    <source>
        <strain evidence="2">CGMCC 4.7110</strain>
    </source>
</reference>
<dbReference type="EMBL" id="BMML01000003">
    <property type="protein sequence ID" value="GGM98413.1"/>
    <property type="molecule type" value="Genomic_DNA"/>
</dbReference>
<protein>
    <submittedName>
        <fullName evidence="2">Uncharacterized protein</fullName>
    </submittedName>
</protein>
<dbReference type="Proteomes" id="UP000653411">
    <property type="component" value="Unassembled WGS sequence"/>
</dbReference>
<organism evidence="2 3">
    <name type="scientific">Streptomyces fuscichromogenes</name>
    <dbReference type="NCBI Taxonomy" id="1324013"/>
    <lineage>
        <taxon>Bacteria</taxon>
        <taxon>Bacillati</taxon>
        <taxon>Actinomycetota</taxon>
        <taxon>Actinomycetes</taxon>
        <taxon>Kitasatosporales</taxon>
        <taxon>Streptomycetaceae</taxon>
        <taxon>Streptomyces</taxon>
    </lineage>
</organism>
<reference evidence="2" key="1">
    <citation type="journal article" date="2014" name="Int. J. Syst. Evol. Microbiol.">
        <title>Complete genome sequence of Corynebacterium casei LMG S-19264T (=DSM 44701T), isolated from a smear-ripened cheese.</title>
        <authorList>
            <consortium name="US DOE Joint Genome Institute (JGI-PGF)"/>
            <person name="Walter F."/>
            <person name="Albersmeier A."/>
            <person name="Kalinowski J."/>
            <person name="Ruckert C."/>
        </authorList>
    </citation>
    <scope>NUCLEOTIDE SEQUENCE</scope>
    <source>
        <strain evidence="2">CGMCC 4.7110</strain>
    </source>
</reference>